<keyword evidence="3" id="KW-1185">Reference proteome</keyword>
<dbReference type="AlphaFoldDB" id="A0A0D3GGC2"/>
<dbReference type="GO" id="GO:0090729">
    <property type="term" value="F:toxin activity"/>
    <property type="evidence" value="ECO:0007669"/>
    <property type="project" value="UniProtKB-KW"/>
</dbReference>
<reference evidence="2" key="2">
    <citation type="submission" date="2015-03" db="UniProtKB">
        <authorList>
            <consortium name="EnsemblPlants"/>
        </authorList>
    </citation>
    <scope>IDENTIFICATION</scope>
</reference>
<dbReference type="GO" id="GO:0017148">
    <property type="term" value="P:negative regulation of translation"/>
    <property type="evidence" value="ECO:0007669"/>
    <property type="project" value="UniProtKB-KW"/>
</dbReference>
<dbReference type="GO" id="GO:0006952">
    <property type="term" value="P:defense response"/>
    <property type="evidence" value="ECO:0007669"/>
    <property type="project" value="UniProtKB-KW"/>
</dbReference>
<keyword evidence="1" id="KW-0800">Toxin</keyword>
<dbReference type="Proteomes" id="UP000026960">
    <property type="component" value="Chromosome 6"/>
</dbReference>
<dbReference type="SUPFAM" id="SSF56371">
    <property type="entry name" value="Ribosome inactivating proteins (RIP)"/>
    <property type="match status" value="1"/>
</dbReference>
<keyword evidence="1" id="KW-0378">Hydrolase</keyword>
<name>A0A0D3GGC2_9ORYZ</name>
<dbReference type="PaxDb" id="65489-OBART06G14030.1"/>
<keyword evidence="1" id="KW-0611">Plant defense</keyword>
<dbReference type="eggNOG" id="ENOG502R4DX">
    <property type="taxonomic scope" value="Eukaryota"/>
</dbReference>
<dbReference type="Gene3D" id="3.40.420.10">
    <property type="entry name" value="Ricin (A subunit), domain 1"/>
    <property type="match status" value="1"/>
</dbReference>
<accession>A0A0D3GGC2</accession>
<organism evidence="2">
    <name type="scientific">Oryza barthii</name>
    <dbReference type="NCBI Taxonomy" id="65489"/>
    <lineage>
        <taxon>Eukaryota</taxon>
        <taxon>Viridiplantae</taxon>
        <taxon>Streptophyta</taxon>
        <taxon>Embryophyta</taxon>
        <taxon>Tracheophyta</taxon>
        <taxon>Spermatophyta</taxon>
        <taxon>Magnoliopsida</taxon>
        <taxon>Liliopsida</taxon>
        <taxon>Poales</taxon>
        <taxon>Poaceae</taxon>
        <taxon>BOP clade</taxon>
        <taxon>Oryzoideae</taxon>
        <taxon>Oryzeae</taxon>
        <taxon>Oryzinae</taxon>
        <taxon>Oryza</taxon>
    </lineage>
</organism>
<dbReference type="InterPro" id="IPR036041">
    <property type="entry name" value="Ribosome-inact_prot_sf"/>
</dbReference>
<comment type="catalytic activity">
    <reaction evidence="1">
        <text>Endohydrolysis of the N-glycosidic bond at one specific adenosine on the 28S rRNA.</text>
        <dbReference type="EC" id="3.2.2.22"/>
    </reaction>
</comment>
<evidence type="ECO:0000256" key="1">
    <source>
        <dbReference type="RuleBase" id="RU004915"/>
    </source>
</evidence>
<dbReference type="Gramene" id="OBART06G14030.1">
    <property type="protein sequence ID" value="OBART06G14030.1"/>
    <property type="gene ID" value="OBART06G14030"/>
</dbReference>
<evidence type="ECO:0000313" key="2">
    <source>
        <dbReference type="EnsemblPlants" id="OBART06G14030.1"/>
    </source>
</evidence>
<comment type="similarity">
    <text evidence="1">Belongs to the ribosome-inactivating protein family.</text>
</comment>
<dbReference type="HOGENOM" id="CLU_100764_0_0_1"/>
<protein>
    <recommendedName>
        <fullName evidence="1">rRNA N-glycosylase</fullName>
        <ecNumber evidence="1">3.2.2.22</ecNumber>
    </recommendedName>
</protein>
<reference evidence="2" key="1">
    <citation type="journal article" date="2009" name="Rice">
        <title>De Novo Next Generation Sequencing of Plant Genomes.</title>
        <authorList>
            <person name="Rounsley S."/>
            <person name="Marri P.R."/>
            <person name="Yu Y."/>
            <person name="He R."/>
            <person name="Sisneros N."/>
            <person name="Goicoechea J.L."/>
            <person name="Lee S.J."/>
            <person name="Angelova A."/>
            <person name="Kudrna D."/>
            <person name="Luo M."/>
            <person name="Affourtit J."/>
            <person name="Desany B."/>
            <person name="Knight J."/>
            <person name="Niazi F."/>
            <person name="Egholm M."/>
            <person name="Wing R.A."/>
        </authorList>
    </citation>
    <scope>NUCLEOTIDE SEQUENCE [LARGE SCALE GENOMIC DNA]</scope>
    <source>
        <strain evidence="2">cv. IRGC 105608</strain>
    </source>
</reference>
<dbReference type="InterPro" id="IPR016138">
    <property type="entry name" value="Ribosome_inactivat_prot_sub1"/>
</dbReference>
<dbReference type="EC" id="3.2.2.22" evidence="1"/>
<proteinExistence type="inferred from homology"/>
<dbReference type="InterPro" id="IPR001574">
    <property type="entry name" value="Ribosome_inactivat_prot"/>
</dbReference>
<dbReference type="Pfam" id="PF00161">
    <property type="entry name" value="RIP"/>
    <property type="match status" value="1"/>
</dbReference>
<sequence length="189" mass="20892">MADKFHFPIGDPEGRTIKNTYASLINSIVSRITTRAVATVEGIPVCVPASGCFEIILFPKPGSRFAEKHQHGRVRLLFNYENLYLVAFKAQGKWYKFKDLNPGIPDNAESEDLHFESNYGVRGLAANISKLKVSKETPIEIYKALSLHDPENHPGPIVILTKDALQDVCCISRSVQIPLAEEASSIPDG</sequence>
<evidence type="ECO:0000313" key="3">
    <source>
        <dbReference type="Proteomes" id="UP000026960"/>
    </source>
</evidence>
<dbReference type="EnsemblPlants" id="OBART06G14030.1">
    <property type="protein sequence ID" value="OBART06G14030.1"/>
    <property type="gene ID" value="OBART06G14030"/>
</dbReference>
<keyword evidence="1" id="KW-0652">Protein synthesis inhibitor</keyword>
<dbReference type="GO" id="GO:0030598">
    <property type="term" value="F:rRNA N-glycosylase activity"/>
    <property type="evidence" value="ECO:0007669"/>
    <property type="project" value="UniProtKB-EC"/>
</dbReference>